<feature type="region of interest" description="Disordered" evidence="1">
    <location>
        <begin position="42"/>
        <end position="63"/>
    </location>
</feature>
<feature type="non-terminal residue" evidence="2">
    <location>
        <position position="63"/>
    </location>
</feature>
<proteinExistence type="predicted"/>
<evidence type="ECO:0000313" key="3">
    <source>
        <dbReference type="Proteomes" id="UP000789405"/>
    </source>
</evidence>
<comment type="caution">
    <text evidence="2">The sequence shown here is derived from an EMBL/GenBank/DDBJ whole genome shotgun (WGS) entry which is preliminary data.</text>
</comment>
<name>A0A9N9PAR2_9GLOM</name>
<evidence type="ECO:0000256" key="1">
    <source>
        <dbReference type="SAM" id="MobiDB-lite"/>
    </source>
</evidence>
<feature type="compositionally biased region" description="Acidic residues" evidence="1">
    <location>
        <begin position="48"/>
        <end position="63"/>
    </location>
</feature>
<keyword evidence="3" id="KW-1185">Reference proteome</keyword>
<dbReference type="EMBL" id="CAJVPY010037471">
    <property type="protein sequence ID" value="CAG8802951.1"/>
    <property type="molecule type" value="Genomic_DNA"/>
</dbReference>
<accession>A0A9N9PAR2</accession>
<feature type="non-terminal residue" evidence="2">
    <location>
        <position position="1"/>
    </location>
</feature>
<protein>
    <submittedName>
        <fullName evidence="2">636_t:CDS:1</fullName>
    </submittedName>
</protein>
<dbReference type="Proteomes" id="UP000789405">
    <property type="component" value="Unassembled WGS sequence"/>
</dbReference>
<dbReference type="AlphaFoldDB" id="A0A9N9PAR2"/>
<reference evidence="2" key="1">
    <citation type="submission" date="2021-06" db="EMBL/GenBank/DDBJ databases">
        <authorList>
            <person name="Kallberg Y."/>
            <person name="Tangrot J."/>
            <person name="Rosling A."/>
        </authorList>
    </citation>
    <scope>NUCLEOTIDE SEQUENCE</scope>
    <source>
        <strain evidence="2">MA453B</strain>
    </source>
</reference>
<gene>
    <name evidence="2" type="ORF">DERYTH_LOCUS23789</name>
</gene>
<sequence length="63" mass="7325">IEDTNYDESYSDFDEPATEIENLSILNFGIDAYQDIKNKILQKNSNNENEDYNLNDTTEENIS</sequence>
<organism evidence="2 3">
    <name type="scientific">Dentiscutata erythropus</name>
    <dbReference type="NCBI Taxonomy" id="1348616"/>
    <lineage>
        <taxon>Eukaryota</taxon>
        <taxon>Fungi</taxon>
        <taxon>Fungi incertae sedis</taxon>
        <taxon>Mucoromycota</taxon>
        <taxon>Glomeromycotina</taxon>
        <taxon>Glomeromycetes</taxon>
        <taxon>Diversisporales</taxon>
        <taxon>Gigasporaceae</taxon>
        <taxon>Dentiscutata</taxon>
    </lineage>
</organism>
<dbReference type="OrthoDB" id="2471195at2759"/>
<evidence type="ECO:0000313" key="2">
    <source>
        <dbReference type="EMBL" id="CAG8802951.1"/>
    </source>
</evidence>